<comment type="caution">
    <text evidence="2">The sequence shown here is derived from an EMBL/GenBank/DDBJ whole genome shotgun (WGS) entry which is preliminary data.</text>
</comment>
<feature type="region of interest" description="Disordered" evidence="1">
    <location>
        <begin position="38"/>
        <end position="175"/>
    </location>
</feature>
<gene>
    <name evidence="2" type="ORF">OUY22_08130</name>
</gene>
<evidence type="ECO:0000313" key="2">
    <source>
        <dbReference type="EMBL" id="MDA0633383.1"/>
    </source>
</evidence>
<feature type="compositionally biased region" description="Polar residues" evidence="1">
    <location>
        <begin position="90"/>
        <end position="155"/>
    </location>
</feature>
<dbReference type="EMBL" id="JAPNNL010000020">
    <property type="protein sequence ID" value="MDA0633383.1"/>
    <property type="molecule type" value="Genomic_DNA"/>
</dbReference>
<feature type="compositionally biased region" description="Basic residues" evidence="1">
    <location>
        <begin position="58"/>
        <end position="67"/>
    </location>
</feature>
<feature type="compositionally biased region" description="Basic and acidic residues" evidence="1">
    <location>
        <begin position="163"/>
        <end position="175"/>
    </location>
</feature>
<reference evidence="2" key="1">
    <citation type="submission" date="2022-11" db="EMBL/GenBank/DDBJ databases">
        <title>Nonomuraea corallina sp. nov., a new species of the genus Nonomuraea isolated from sea side sediment in Thai sea.</title>
        <authorList>
            <person name="Ngamcharungchit C."/>
            <person name="Matsumoto A."/>
            <person name="Suriyachadkun C."/>
            <person name="Panbangred W."/>
            <person name="Inahashi Y."/>
            <person name="Intra B."/>
        </authorList>
    </citation>
    <scope>NUCLEOTIDE SEQUENCE</scope>
    <source>
        <strain evidence="2">MCN248</strain>
    </source>
</reference>
<evidence type="ECO:0000313" key="3">
    <source>
        <dbReference type="Proteomes" id="UP001144036"/>
    </source>
</evidence>
<keyword evidence="3" id="KW-1185">Reference proteome</keyword>
<accession>A0ABT4S843</accession>
<feature type="compositionally biased region" description="Basic and acidic residues" evidence="1">
    <location>
        <begin position="38"/>
        <end position="47"/>
    </location>
</feature>
<protein>
    <recommendedName>
        <fullName evidence="4">Peptidase M15A C-terminal domain-containing protein</fullName>
    </recommendedName>
</protein>
<proteinExistence type="predicted"/>
<dbReference type="Proteomes" id="UP001144036">
    <property type="component" value="Unassembled WGS sequence"/>
</dbReference>
<sequence>MRFEDTFPAPRWIVGLDSGADDLDGGAYDDTAGRMAYRDGAYRDRPHYGTRSQAPRREQHRHRRQHTGRPQWHTRSTGRPQWHTRDTGRPQWNNRDTGRPQWNNRDTGRPQWNTRSTARPQWNNRDTGRPQWNTRSTARPQWNNRDTARPQWNTHDTGRPQWRAHDTGRPSVEHRSYKDRMYRALHEAARDRARAAGKTRVQLHRARPRHAMVTLSHGHATRWLKEAGLRLTSSGGCTNRHVRHCTSLDAVRTATVQRVVTLKRRSGCPVTITGGTETGHAPGAYSHGSGHKLDIGHNACIDRYIKKIADPAGTRGDGARLYRSPSGTVYADEGDHWDILFR</sequence>
<dbReference type="RefSeq" id="WP_270154188.1">
    <property type="nucleotide sequence ID" value="NZ_JAPNNL010000020.1"/>
</dbReference>
<organism evidence="2 3">
    <name type="scientific">Nonomuraea corallina</name>
    <dbReference type="NCBI Taxonomy" id="2989783"/>
    <lineage>
        <taxon>Bacteria</taxon>
        <taxon>Bacillati</taxon>
        <taxon>Actinomycetota</taxon>
        <taxon>Actinomycetes</taxon>
        <taxon>Streptosporangiales</taxon>
        <taxon>Streptosporangiaceae</taxon>
        <taxon>Nonomuraea</taxon>
    </lineage>
</organism>
<evidence type="ECO:0000256" key="1">
    <source>
        <dbReference type="SAM" id="MobiDB-lite"/>
    </source>
</evidence>
<evidence type="ECO:0008006" key="4">
    <source>
        <dbReference type="Google" id="ProtNLM"/>
    </source>
</evidence>
<name>A0ABT4S843_9ACTN</name>